<dbReference type="SMART" id="SM00360">
    <property type="entry name" value="RRM"/>
    <property type="match status" value="1"/>
</dbReference>
<feature type="compositionally biased region" description="Basic and acidic residues" evidence="2">
    <location>
        <begin position="509"/>
        <end position="523"/>
    </location>
</feature>
<feature type="domain" description="RRM" evidence="3">
    <location>
        <begin position="382"/>
        <end position="453"/>
    </location>
</feature>
<feature type="compositionally biased region" description="Basic and acidic residues" evidence="2">
    <location>
        <begin position="450"/>
        <end position="464"/>
    </location>
</feature>
<organism evidence="4 5">
    <name type="scientific">Seiridium cardinale</name>
    <dbReference type="NCBI Taxonomy" id="138064"/>
    <lineage>
        <taxon>Eukaryota</taxon>
        <taxon>Fungi</taxon>
        <taxon>Dikarya</taxon>
        <taxon>Ascomycota</taxon>
        <taxon>Pezizomycotina</taxon>
        <taxon>Sordariomycetes</taxon>
        <taxon>Xylariomycetidae</taxon>
        <taxon>Amphisphaeriales</taxon>
        <taxon>Sporocadaceae</taxon>
        <taxon>Seiridium</taxon>
    </lineage>
</organism>
<keyword evidence="1" id="KW-0694">RNA-binding</keyword>
<feature type="region of interest" description="Disordered" evidence="2">
    <location>
        <begin position="64"/>
        <end position="219"/>
    </location>
</feature>
<dbReference type="InterPro" id="IPR012677">
    <property type="entry name" value="Nucleotide-bd_a/b_plait_sf"/>
</dbReference>
<feature type="compositionally biased region" description="Low complexity" evidence="2">
    <location>
        <begin position="205"/>
        <end position="219"/>
    </location>
</feature>
<feature type="compositionally biased region" description="Basic and acidic residues" evidence="2">
    <location>
        <begin position="477"/>
        <end position="490"/>
    </location>
</feature>
<evidence type="ECO:0000256" key="2">
    <source>
        <dbReference type="SAM" id="MobiDB-lite"/>
    </source>
</evidence>
<dbReference type="Gene3D" id="3.30.70.330">
    <property type="match status" value="1"/>
</dbReference>
<dbReference type="InterPro" id="IPR035979">
    <property type="entry name" value="RBD_domain_sf"/>
</dbReference>
<feature type="compositionally biased region" description="Acidic residues" evidence="2">
    <location>
        <begin position="106"/>
        <end position="116"/>
    </location>
</feature>
<dbReference type="PROSITE" id="PS50102">
    <property type="entry name" value="RRM"/>
    <property type="match status" value="1"/>
</dbReference>
<evidence type="ECO:0000313" key="5">
    <source>
        <dbReference type="Proteomes" id="UP001465668"/>
    </source>
</evidence>
<accession>A0ABR2XHG7</accession>
<comment type="caution">
    <text evidence="4">The sequence shown here is derived from an EMBL/GenBank/DDBJ whole genome shotgun (WGS) entry which is preliminary data.</text>
</comment>
<feature type="region of interest" description="Disordered" evidence="2">
    <location>
        <begin position="450"/>
        <end position="556"/>
    </location>
</feature>
<feature type="compositionally biased region" description="Polar residues" evidence="2">
    <location>
        <begin position="88"/>
        <end position="99"/>
    </location>
</feature>
<feature type="compositionally biased region" description="Low complexity" evidence="2">
    <location>
        <begin position="160"/>
        <end position="191"/>
    </location>
</feature>
<evidence type="ECO:0000313" key="4">
    <source>
        <dbReference type="EMBL" id="KAK9773177.1"/>
    </source>
</evidence>
<gene>
    <name evidence="4" type="ORF">SCAR479_10094</name>
</gene>
<sequence length="804" mass="85917">MTDNPELVATADLTPESPKPINLSSPASVPALQDQADNLSTMALSPSEDMSIAGITNVIQDLDATGHVQTQTQAEENATTSPSDETHISTNASDTAQGTQEHEVVPEVENEDEDDYAKDFDSPVPGTDDAAEDASADTGGNVATNDPLKTEFSPSPSKDAITSASQPTPPSASLSVSVSGSAAGDGAGAASQPTTDNHEVIQNGEAYTTETTATPQAEAENAIDIQALVDTITARHDATKSNDAAAAVTGETAPGTNPAANPQSSLPPKPPVSQQPPAANLRPDEVRRYQSNSSASIPNITPAAASPYSYPPPGASVPANYAAPHMYPNPGPPMPLPASYTAAPPPGANGSSLNQSQRYDDFLKEERKYVSEAKWDRFPEGSRLFIGNLSSERVQKKEVFDIFSRYGKLAQISLKQAYGFVQYHTVAEGQAATDALQGIEISGRKIHLEYSRTQKKEGDGDRRGNRGGRGGNNQNERSNRFDGRRGDGYRPRSPSPSRGAHSRQASYGRADRGHWDPPVDYQRRGRSRSPIGYGAGTTYRQRSPSPYRRGPPTSEVDLEIPRRFGADVPDVQLLLLEEVHRDFVGWVQGAFVERGLKVEVMYLNPRFPRDLVIQRQVVEGVYGVAELDFRSQTAAKIPLQTFDRSAGRHNARFDQYQDLEPRIAAEIIARAKSQGQLQSPAGYGNGQYPPVNYPQAQMPPQPYPQIPGQPPANLNLGGLDNATLQRVLSAVQGGPQAGMPGQPQMGAAPGVDVNAVLSVLGANGAMGTPTQHQPVAYHPAPASGNPADQAHVQNIMAQLSRYRQ</sequence>
<proteinExistence type="predicted"/>
<dbReference type="SUPFAM" id="SSF54928">
    <property type="entry name" value="RNA-binding domain, RBD"/>
    <property type="match status" value="1"/>
</dbReference>
<dbReference type="InterPro" id="IPR000504">
    <property type="entry name" value="RRM_dom"/>
</dbReference>
<protein>
    <recommendedName>
        <fullName evidence="3">RRM domain-containing protein</fullName>
    </recommendedName>
</protein>
<dbReference type="PANTHER" id="PTHR23295:SF6">
    <property type="entry name" value="NEOSIN, ISOFORM A"/>
    <property type="match status" value="1"/>
</dbReference>
<dbReference type="PANTHER" id="PTHR23295">
    <property type="entry name" value="NUCLEAR RECEPTOR COACTIVATOR 5-RELATED"/>
    <property type="match status" value="1"/>
</dbReference>
<dbReference type="EMBL" id="JARVKM010000053">
    <property type="protein sequence ID" value="KAK9773177.1"/>
    <property type="molecule type" value="Genomic_DNA"/>
</dbReference>
<feature type="compositionally biased region" description="Pro residues" evidence="2">
    <location>
        <begin position="265"/>
        <end position="274"/>
    </location>
</feature>
<evidence type="ECO:0000259" key="3">
    <source>
        <dbReference type="PROSITE" id="PS50102"/>
    </source>
</evidence>
<dbReference type="Proteomes" id="UP001465668">
    <property type="component" value="Unassembled WGS sequence"/>
</dbReference>
<reference evidence="4 5" key="1">
    <citation type="submission" date="2024-02" db="EMBL/GenBank/DDBJ databases">
        <title>First draft genome assembly of two strains of Seiridium cardinale.</title>
        <authorList>
            <person name="Emiliani G."/>
            <person name="Scali E."/>
        </authorList>
    </citation>
    <scope>NUCLEOTIDE SEQUENCE [LARGE SCALE GENOMIC DNA]</scope>
    <source>
        <strain evidence="4 5">BM-138-000479</strain>
    </source>
</reference>
<dbReference type="InterPro" id="IPR052600">
    <property type="entry name" value="Nuc_rcpt_coact/corep"/>
</dbReference>
<evidence type="ECO:0000256" key="1">
    <source>
        <dbReference type="PROSITE-ProRule" id="PRU00176"/>
    </source>
</evidence>
<name>A0ABR2XHG7_9PEZI</name>
<dbReference type="Pfam" id="PF00076">
    <property type="entry name" value="RRM_1"/>
    <property type="match status" value="1"/>
</dbReference>
<feature type="region of interest" description="Disordered" evidence="2">
    <location>
        <begin position="1"/>
        <end position="29"/>
    </location>
</feature>
<feature type="region of interest" description="Disordered" evidence="2">
    <location>
        <begin position="236"/>
        <end position="280"/>
    </location>
</feature>
<feature type="compositionally biased region" description="Low complexity" evidence="2">
    <location>
        <begin position="69"/>
        <end position="80"/>
    </location>
</feature>
<keyword evidence="5" id="KW-1185">Reference proteome</keyword>